<dbReference type="Gene3D" id="3.20.20.370">
    <property type="entry name" value="Glycoside hydrolase/deacetylase"/>
    <property type="match status" value="1"/>
</dbReference>
<dbReference type="PROSITE" id="PS51677">
    <property type="entry name" value="NODB"/>
    <property type="match status" value="1"/>
</dbReference>
<dbReference type="GO" id="GO:0005975">
    <property type="term" value="P:carbohydrate metabolic process"/>
    <property type="evidence" value="ECO:0007669"/>
    <property type="project" value="InterPro"/>
</dbReference>
<protein>
    <submittedName>
        <fullName evidence="4">Polysaccharide deacetylase family protein</fullName>
    </submittedName>
</protein>
<dbReference type="InterPro" id="IPR002509">
    <property type="entry name" value="NODB_dom"/>
</dbReference>
<dbReference type="AlphaFoldDB" id="A0A844B8I8"/>
<dbReference type="GO" id="GO:0016810">
    <property type="term" value="F:hydrolase activity, acting on carbon-nitrogen (but not peptide) bonds"/>
    <property type="evidence" value="ECO:0007669"/>
    <property type="project" value="InterPro"/>
</dbReference>
<comment type="subcellular location">
    <subcellularLocation>
        <location evidence="1">Secreted</location>
    </subcellularLocation>
</comment>
<evidence type="ECO:0000259" key="3">
    <source>
        <dbReference type="PROSITE" id="PS51677"/>
    </source>
</evidence>
<dbReference type="RefSeq" id="WP_153584177.1">
    <property type="nucleotide sequence ID" value="NZ_WJBU01000005.1"/>
</dbReference>
<name>A0A844B8I8_9BURK</name>
<keyword evidence="2" id="KW-0732">Signal</keyword>
<comment type="caution">
    <text evidence="4">The sequence shown here is derived from an EMBL/GenBank/DDBJ whole genome shotgun (WGS) entry which is preliminary data.</text>
</comment>
<dbReference type="CDD" id="cd10918">
    <property type="entry name" value="CE4_NodB_like_5s_6s"/>
    <property type="match status" value="1"/>
</dbReference>
<feature type="domain" description="NodB homology" evidence="3">
    <location>
        <begin position="94"/>
        <end position="331"/>
    </location>
</feature>
<gene>
    <name evidence="4" type="ORF">GHT07_06110</name>
</gene>
<keyword evidence="5" id="KW-1185">Reference proteome</keyword>
<dbReference type="Proteomes" id="UP000487350">
    <property type="component" value="Unassembled WGS sequence"/>
</dbReference>
<dbReference type="SUPFAM" id="SSF88713">
    <property type="entry name" value="Glycoside hydrolase/deacetylase"/>
    <property type="match status" value="1"/>
</dbReference>
<evidence type="ECO:0000313" key="5">
    <source>
        <dbReference type="Proteomes" id="UP000487350"/>
    </source>
</evidence>
<dbReference type="GO" id="GO:0005576">
    <property type="term" value="C:extracellular region"/>
    <property type="evidence" value="ECO:0007669"/>
    <property type="project" value="UniProtKB-SubCell"/>
</dbReference>
<dbReference type="Pfam" id="PF01522">
    <property type="entry name" value="Polysacc_deac_1"/>
    <property type="match status" value="1"/>
</dbReference>
<evidence type="ECO:0000313" key="4">
    <source>
        <dbReference type="EMBL" id="MRD46841.1"/>
    </source>
</evidence>
<reference evidence="4 5" key="1">
    <citation type="submission" date="2019-11" db="EMBL/GenBank/DDBJ databases">
        <title>Caenimonas koreensis gen. nov., sp. nov., isolated from activated sludge.</title>
        <authorList>
            <person name="Seung H.R."/>
        </authorList>
    </citation>
    <scope>NUCLEOTIDE SEQUENCE [LARGE SCALE GENOMIC DNA]</scope>
    <source>
        <strain evidence="4 5">EMB320</strain>
    </source>
</reference>
<dbReference type="PANTHER" id="PTHR34216:SF3">
    <property type="entry name" value="POLY-BETA-1,6-N-ACETYL-D-GLUCOSAMINE N-DEACETYLASE"/>
    <property type="match status" value="1"/>
</dbReference>
<dbReference type="InterPro" id="IPR011330">
    <property type="entry name" value="Glyco_hydro/deAcase_b/a-brl"/>
</dbReference>
<evidence type="ECO:0000256" key="2">
    <source>
        <dbReference type="ARBA" id="ARBA00022729"/>
    </source>
</evidence>
<organism evidence="4 5">
    <name type="scientific">Caenimonas koreensis DSM 17982</name>
    <dbReference type="NCBI Taxonomy" id="1121255"/>
    <lineage>
        <taxon>Bacteria</taxon>
        <taxon>Pseudomonadati</taxon>
        <taxon>Pseudomonadota</taxon>
        <taxon>Betaproteobacteria</taxon>
        <taxon>Burkholderiales</taxon>
        <taxon>Comamonadaceae</taxon>
        <taxon>Caenimonas</taxon>
    </lineage>
</organism>
<dbReference type="OrthoDB" id="9814639at2"/>
<dbReference type="InterPro" id="IPR051398">
    <property type="entry name" value="Polysacch_Deacetylase"/>
</dbReference>
<dbReference type="EMBL" id="WJBU01000005">
    <property type="protein sequence ID" value="MRD46841.1"/>
    <property type="molecule type" value="Genomic_DNA"/>
</dbReference>
<sequence length="331" mass="37154">MSALASRIANRAKDLLFVAPLDSHWRRALRGKVMCLLYHRVDDPAHVPYLEQFGAPSIPPDELARELRFLQGQGAKFMTLADLRQGEFPDPSQFGVIVSFDDGFRDNYTAGLPVLEQLGIRGVMFQSTGMVDAPSLLWEHALYWLWSDPRSRERLERLVRSRLADMTASQGPALLTRLRDELPMTQLEAILAELTAGDASAAALVEQARRLYPRASDVTQAHRHGHELASHGHHHYPRRSIDGATFEAELVRSIDVLTRLTGTAPGAFSYPFNSYLPGDAALCAQHFKQVATVDRALIDRSSDPHALARFTWPGPHRNGLRRRRWLLTGRI</sequence>
<accession>A0A844B8I8</accession>
<evidence type="ECO:0000256" key="1">
    <source>
        <dbReference type="ARBA" id="ARBA00004613"/>
    </source>
</evidence>
<proteinExistence type="predicted"/>
<dbReference type="PANTHER" id="PTHR34216">
    <property type="match status" value="1"/>
</dbReference>